<dbReference type="GO" id="GO:0031573">
    <property type="term" value="P:mitotic intra-S DNA damage checkpoint signaling"/>
    <property type="evidence" value="ECO:0007669"/>
    <property type="project" value="TreeGrafter"/>
</dbReference>
<feature type="region of interest" description="Disordered" evidence="12">
    <location>
        <begin position="344"/>
        <end position="393"/>
    </location>
</feature>
<evidence type="ECO:0000256" key="12">
    <source>
        <dbReference type="SAM" id="MobiDB-lite"/>
    </source>
</evidence>
<evidence type="ECO:0000256" key="2">
    <source>
        <dbReference type="ARBA" id="ARBA00004123"/>
    </source>
</evidence>
<comment type="catalytic activity">
    <reaction evidence="1">
        <text>Exonucleolytic cleavage in the 3'- to 5'-direction to yield nucleoside 5'-phosphates.</text>
        <dbReference type="EC" id="3.1.11.2"/>
    </reaction>
</comment>
<keyword evidence="6" id="KW-0227">DNA damage</keyword>
<protein>
    <recommendedName>
        <fullName evidence="11">Cell cycle checkpoint control protein</fullName>
    </recommendedName>
</protein>
<dbReference type="FunFam" id="3.70.10.10:FF:000005">
    <property type="entry name" value="Cell cycle checkpoint control protein"/>
    <property type="match status" value="1"/>
</dbReference>
<comment type="similarity">
    <text evidence="3 11">Belongs to the rad9 family.</text>
</comment>
<dbReference type="PIRSF" id="PIRSF009303">
    <property type="entry name" value="Cell_cycle_RAD9"/>
    <property type="match status" value="1"/>
</dbReference>
<dbReference type="Gene3D" id="3.70.10.10">
    <property type="match status" value="2"/>
</dbReference>
<dbReference type="GO" id="GO:0006281">
    <property type="term" value="P:DNA repair"/>
    <property type="evidence" value="ECO:0007669"/>
    <property type="project" value="UniProtKB-UniRule"/>
</dbReference>
<evidence type="ECO:0000256" key="5">
    <source>
        <dbReference type="ARBA" id="ARBA00022722"/>
    </source>
</evidence>
<evidence type="ECO:0000313" key="14">
    <source>
        <dbReference type="Proteomes" id="UP000694621"/>
    </source>
</evidence>
<dbReference type="GO" id="GO:0000076">
    <property type="term" value="P:DNA replication checkpoint signaling"/>
    <property type="evidence" value="ECO:0007669"/>
    <property type="project" value="TreeGrafter"/>
</dbReference>
<comment type="function">
    <text evidence="10">Component of the 9-1-1 cell-cycle checkpoint response complex that plays a major role in DNA repair. The 9-1-1 complex is recruited to DNA lesion upon damage by the RAD17-replication factor C (RFC) clamp loader complex. Acts then as a sliding clamp platform on DNA for several proteins involved in long-patch base excision repair (LP-BER). The 9-1-1 complex stimulates DNA polymerase beta (POLB) activity by increasing its affinity for the 3'-OH end of the primer-template and stabilizes POLB to those sites where LP-BER proceeds; endonuclease FEN1 cleavage activity on substrates with double, nick, or gap flaps of distinct sequences and lengths; and DNA ligase I (LIG1) on long-patch base excision repair substrates. The 9-1-1 complex is necessary for the recruitment of RHNO1 to sites of double-stranded breaks (DSB) occurring during the S phase. RAD9A possesses 3'-&gt;5' double stranded DNA exonuclease activity.</text>
</comment>
<keyword evidence="9" id="KW-0539">Nucleus</keyword>
<keyword evidence="7" id="KW-0378">Hydrolase</keyword>
<dbReference type="SUPFAM" id="SSF55979">
    <property type="entry name" value="DNA clamp"/>
    <property type="match status" value="1"/>
</dbReference>
<evidence type="ECO:0000256" key="11">
    <source>
        <dbReference type="PIRNR" id="PIRNR009303"/>
    </source>
</evidence>
<dbReference type="PANTHER" id="PTHR15237:SF1">
    <property type="entry name" value="CELL CYCLE CHECKPOINT CONTROL PROTEIN RAD9A"/>
    <property type="match status" value="1"/>
</dbReference>
<keyword evidence="8" id="KW-0269">Exonuclease</keyword>
<evidence type="ECO:0000256" key="9">
    <source>
        <dbReference type="ARBA" id="ARBA00023242"/>
    </source>
</evidence>
<dbReference type="Ensembl" id="ENSAMXT00005031668.1">
    <property type="protein sequence ID" value="ENSAMXP00005028861.1"/>
    <property type="gene ID" value="ENSAMXG00005014294.1"/>
</dbReference>
<keyword evidence="4" id="KW-0597">Phosphoprotein</keyword>
<evidence type="ECO:0000256" key="10">
    <source>
        <dbReference type="ARBA" id="ARBA00059283"/>
    </source>
</evidence>
<name>A0A8B9RAJ1_ASTMX</name>
<dbReference type="Proteomes" id="UP000694621">
    <property type="component" value="Unplaced"/>
</dbReference>
<feature type="region of interest" description="Disordered" evidence="12">
    <location>
        <begin position="408"/>
        <end position="430"/>
    </location>
</feature>
<keyword evidence="5" id="KW-0540">Nuclease</keyword>
<organism evidence="13 14">
    <name type="scientific">Astyanax mexicanus</name>
    <name type="common">Blind cave fish</name>
    <name type="synonym">Astyanax fasciatus mexicanus</name>
    <dbReference type="NCBI Taxonomy" id="7994"/>
    <lineage>
        <taxon>Eukaryota</taxon>
        <taxon>Metazoa</taxon>
        <taxon>Chordata</taxon>
        <taxon>Craniata</taxon>
        <taxon>Vertebrata</taxon>
        <taxon>Euteleostomi</taxon>
        <taxon>Actinopterygii</taxon>
        <taxon>Neopterygii</taxon>
        <taxon>Teleostei</taxon>
        <taxon>Ostariophysi</taxon>
        <taxon>Characiformes</taxon>
        <taxon>Characoidei</taxon>
        <taxon>Acestrorhamphidae</taxon>
        <taxon>Acestrorhamphinae</taxon>
        <taxon>Astyanax</taxon>
    </lineage>
</organism>
<evidence type="ECO:0000256" key="7">
    <source>
        <dbReference type="ARBA" id="ARBA00022801"/>
    </source>
</evidence>
<reference evidence="13" key="1">
    <citation type="submission" date="2025-08" db="UniProtKB">
        <authorList>
            <consortium name="Ensembl"/>
        </authorList>
    </citation>
    <scope>IDENTIFICATION</scope>
</reference>
<evidence type="ECO:0000313" key="13">
    <source>
        <dbReference type="Ensembl" id="ENSAMXP00005028861.1"/>
    </source>
</evidence>
<dbReference type="PANTHER" id="PTHR15237">
    <property type="entry name" value="DNA REPAIR PROTEIN RAD9"/>
    <property type="match status" value="1"/>
</dbReference>
<dbReference type="GO" id="GO:0071479">
    <property type="term" value="P:cellular response to ionizing radiation"/>
    <property type="evidence" value="ECO:0007669"/>
    <property type="project" value="TreeGrafter"/>
</dbReference>
<evidence type="ECO:0000256" key="1">
    <source>
        <dbReference type="ARBA" id="ARBA00000493"/>
    </source>
</evidence>
<evidence type="ECO:0000256" key="3">
    <source>
        <dbReference type="ARBA" id="ARBA00008494"/>
    </source>
</evidence>
<dbReference type="GO" id="GO:0008311">
    <property type="term" value="F:double-stranded DNA 3'-5' DNA exonuclease activity"/>
    <property type="evidence" value="ECO:0007669"/>
    <property type="project" value="UniProtKB-EC"/>
</dbReference>
<dbReference type="InterPro" id="IPR046938">
    <property type="entry name" value="DNA_clamp_sf"/>
</dbReference>
<sequence>MDCVTTGGNVKVLAKAIHSLSKIGEELYLEPVEDGLTLRAVNSSRSAFACFLLSPLFFQRYQAPSDHAFRCKMPIKSMQAVFRSLSSLERSVEKCRIELNSEKNRLTVTLHCKHGLLKTHNLSFQDCESLQAVFDKENCANVLRAQPRSALLFESLYFFYQKLSITASFSDQCLFSLWPSLIDYTSPVCRLWVDTVLHFPPSLEEVNVSVNGERVWLRNHLEDDADPSRAMMTELCLSAEEFDHFAVRSESNITFCLKELRGLLVFAESSGLPVSMHFDEPGSPVVLSVSDSVLDANFVLATLSEDAHQRNHNNNKADRREAQPAADDFMSDDMDSYLIAMEASDLPGDLPGPSHESVPPVPHSSTNHRARLPSEEEEEEEEEQVNQPPNKKFCSLFFGSVLPASSQLTNQTIQGQEVLASDSDDEKQEE</sequence>
<dbReference type="CDD" id="cd00577">
    <property type="entry name" value="PCNA"/>
    <property type="match status" value="1"/>
</dbReference>
<accession>A0A8B9RAJ1</accession>
<evidence type="ECO:0000256" key="8">
    <source>
        <dbReference type="ARBA" id="ARBA00022839"/>
    </source>
</evidence>
<proteinExistence type="inferred from homology"/>
<dbReference type="Pfam" id="PF04139">
    <property type="entry name" value="Rad9"/>
    <property type="match status" value="1"/>
</dbReference>
<dbReference type="InterPro" id="IPR026584">
    <property type="entry name" value="Rad9"/>
</dbReference>
<evidence type="ECO:0000256" key="4">
    <source>
        <dbReference type="ARBA" id="ARBA00022553"/>
    </source>
</evidence>
<dbReference type="AlphaFoldDB" id="A0A8B9RAJ1"/>
<feature type="compositionally biased region" description="Acidic residues" evidence="12">
    <location>
        <begin position="375"/>
        <end position="384"/>
    </location>
</feature>
<evidence type="ECO:0000256" key="6">
    <source>
        <dbReference type="ARBA" id="ARBA00022763"/>
    </source>
</evidence>
<dbReference type="InterPro" id="IPR007268">
    <property type="entry name" value="Rad9/Ddc1"/>
</dbReference>
<comment type="subcellular location">
    <subcellularLocation>
        <location evidence="2">Nucleus</location>
    </subcellularLocation>
</comment>
<dbReference type="GO" id="GO:0030896">
    <property type="term" value="C:checkpoint clamp complex"/>
    <property type="evidence" value="ECO:0007669"/>
    <property type="project" value="UniProtKB-UniRule"/>
</dbReference>